<dbReference type="RefSeq" id="WP_174496389.1">
    <property type="nucleotide sequence ID" value="NZ_CADDWK010000007.1"/>
</dbReference>
<name>A0A841PSL5_9BACI</name>
<organism evidence="1 2">
    <name type="scientific">Salirhabdus euzebyi</name>
    <dbReference type="NCBI Taxonomy" id="394506"/>
    <lineage>
        <taxon>Bacteria</taxon>
        <taxon>Bacillati</taxon>
        <taxon>Bacillota</taxon>
        <taxon>Bacilli</taxon>
        <taxon>Bacillales</taxon>
        <taxon>Bacillaceae</taxon>
        <taxon>Salirhabdus</taxon>
    </lineage>
</organism>
<dbReference type="Proteomes" id="UP000581688">
    <property type="component" value="Unassembled WGS sequence"/>
</dbReference>
<proteinExistence type="predicted"/>
<dbReference type="InterPro" id="IPR024995">
    <property type="entry name" value="DUF3895"/>
</dbReference>
<evidence type="ECO:0008006" key="3">
    <source>
        <dbReference type="Google" id="ProtNLM"/>
    </source>
</evidence>
<reference evidence="1 2" key="1">
    <citation type="submission" date="2020-08" db="EMBL/GenBank/DDBJ databases">
        <title>Genomic Encyclopedia of Type Strains, Phase IV (KMG-IV): sequencing the most valuable type-strain genomes for metagenomic binning, comparative biology and taxonomic classification.</title>
        <authorList>
            <person name="Goeker M."/>
        </authorList>
    </citation>
    <scope>NUCLEOTIDE SEQUENCE [LARGE SCALE GENOMIC DNA]</scope>
    <source>
        <strain evidence="1 2">DSM 19612</strain>
    </source>
</reference>
<comment type="caution">
    <text evidence="1">The sequence shown here is derived from an EMBL/GenBank/DDBJ whole genome shotgun (WGS) entry which is preliminary data.</text>
</comment>
<evidence type="ECO:0000313" key="2">
    <source>
        <dbReference type="Proteomes" id="UP000581688"/>
    </source>
</evidence>
<accession>A0A841PSL5</accession>
<gene>
    <name evidence="1" type="ORF">HNQ94_000201</name>
</gene>
<sequence>MKDILSVQERGSILKQLSNDQREFLLYKAKRGKKTVFANVMAKDKGLSSFSEHLTDEQLEGLLEDWVLEDVIDGGDNWRVKELYCECGKQLRYQYIIRHVKTNEIRKFGIVHFEEHSGLPSEIVKEVIKGFQKIDYELDELLVKISSGWHLPFILPEDLQIPSDIEEHLNLHLPLLDRQIQRLGNLISEHEEKIHRQRISTKPPSVTPQKEANNHKYDYHMELELFEREDKPSWEISELSHVQMDAISDYLREGVTSARLMCELLIKDNKAPNKRYSTAKPKIYPYVCLFLKSLADVGDISVEQNNITDLIVKGRM</sequence>
<dbReference type="EMBL" id="JACHGH010000001">
    <property type="protein sequence ID" value="MBB6451780.1"/>
    <property type="molecule type" value="Genomic_DNA"/>
</dbReference>
<evidence type="ECO:0000313" key="1">
    <source>
        <dbReference type="EMBL" id="MBB6451780.1"/>
    </source>
</evidence>
<dbReference type="Pfam" id="PF13034">
    <property type="entry name" value="DUF3895"/>
    <property type="match status" value="1"/>
</dbReference>
<dbReference type="AlphaFoldDB" id="A0A841PSL5"/>
<protein>
    <recommendedName>
        <fullName evidence="3">DUF3895 domain-containing protein</fullName>
    </recommendedName>
</protein>
<keyword evidence="2" id="KW-1185">Reference proteome</keyword>